<dbReference type="AlphaFoldDB" id="A0A8S3I6A7"/>
<gene>
    <name evidence="4" type="ORF">GIL414_LOCUS76909</name>
    <name evidence="3" type="ORF">SMN809_LOCUS73023</name>
</gene>
<organism evidence="3 5">
    <name type="scientific">Rotaria magnacalcarata</name>
    <dbReference type="NCBI Taxonomy" id="392030"/>
    <lineage>
        <taxon>Eukaryota</taxon>
        <taxon>Metazoa</taxon>
        <taxon>Spiralia</taxon>
        <taxon>Gnathifera</taxon>
        <taxon>Rotifera</taxon>
        <taxon>Eurotatoria</taxon>
        <taxon>Bdelloidea</taxon>
        <taxon>Philodinida</taxon>
        <taxon>Philodinidae</taxon>
        <taxon>Rotaria</taxon>
    </lineage>
</organism>
<accession>A0A8S3I6A7</accession>
<dbReference type="Gene3D" id="1.20.1270.60">
    <property type="entry name" value="Arfaptin homology (AH) domain/BAR domain"/>
    <property type="match status" value="1"/>
</dbReference>
<evidence type="ECO:0000313" key="3">
    <source>
        <dbReference type="EMBL" id="CAF5193244.1"/>
    </source>
</evidence>
<evidence type="ECO:0000256" key="1">
    <source>
        <dbReference type="ARBA" id="ARBA00023054"/>
    </source>
</evidence>
<dbReference type="InterPro" id="IPR051627">
    <property type="entry name" value="SLIT-ROBO_RhoGAP"/>
</dbReference>
<comment type="caution">
    <text evidence="3">The sequence shown here is derived from an EMBL/GenBank/DDBJ whole genome shotgun (WGS) entry which is preliminary data.</text>
</comment>
<dbReference type="Proteomes" id="UP000676336">
    <property type="component" value="Unassembled WGS sequence"/>
</dbReference>
<dbReference type="EMBL" id="CAJOBI010327008">
    <property type="protein sequence ID" value="CAF5193244.1"/>
    <property type="molecule type" value="Genomic_DNA"/>
</dbReference>
<dbReference type="InterPro" id="IPR027267">
    <property type="entry name" value="AH/BAR_dom_sf"/>
</dbReference>
<sequence length="97" mass="11733">MVRYTCGVTSIKSNFNRSTSSQLSLLRKNYDRYRFYIRFQLSEQLKCLEQRIETQLSILAEIQEYFRRRADVELEYAKNLDNLHKQIGQKHRAQKAR</sequence>
<proteinExistence type="predicted"/>
<evidence type="ECO:0000313" key="5">
    <source>
        <dbReference type="Proteomes" id="UP000676336"/>
    </source>
</evidence>
<dbReference type="Pfam" id="PF00611">
    <property type="entry name" value="FCH"/>
    <property type="match status" value="1"/>
</dbReference>
<protein>
    <recommendedName>
        <fullName evidence="2">FCH domain-containing protein</fullName>
    </recommendedName>
</protein>
<dbReference type="Proteomes" id="UP000681720">
    <property type="component" value="Unassembled WGS sequence"/>
</dbReference>
<name>A0A8S3I6A7_9BILA</name>
<evidence type="ECO:0000313" key="4">
    <source>
        <dbReference type="EMBL" id="CAF5201975.1"/>
    </source>
</evidence>
<keyword evidence="1" id="KW-0175">Coiled coil</keyword>
<dbReference type="PANTHER" id="PTHR14166">
    <property type="entry name" value="SLIT-ROBO RHO GTPASE ACTIVATING PROTEIN"/>
    <property type="match status" value="1"/>
</dbReference>
<dbReference type="EMBL" id="CAJOBJ010346392">
    <property type="protein sequence ID" value="CAF5201975.1"/>
    <property type="molecule type" value="Genomic_DNA"/>
</dbReference>
<dbReference type="SUPFAM" id="SSF103657">
    <property type="entry name" value="BAR/IMD domain-like"/>
    <property type="match status" value="1"/>
</dbReference>
<dbReference type="InterPro" id="IPR001060">
    <property type="entry name" value="FCH_dom"/>
</dbReference>
<evidence type="ECO:0000259" key="2">
    <source>
        <dbReference type="Pfam" id="PF00611"/>
    </source>
</evidence>
<reference evidence="3" key="1">
    <citation type="submission" date="2021-02" db="EMBL/GenBank/DDBJ databases">
        <authorList>
            <person name="Nowell W R."/>
        </authorList>
    </citation>
    <scope>NUCLEOTIDE SEQUENCE</scope>
</reference>
<feature type="domain" description="FCH" evidence="2">
    <location>
        <begin position="44"/>
        <end position="91"/>
    </location>
</feature>